<proteinExistence type="predicted"/>
<evidence type="ECO:0000313" key="1">
    <source>
        <dbReference type="EMBL" id="XAI95449.1"/>
    </source>
</evidence>
<reference evidence="1" key="1">
    <citation type="submission" date="2024-03" db="EMBL/GenBank/DDBJ databases">
        <authorList>
            <person name="Lin W."/>
            <person name="Li D."/>
            <person name="Tong Y."/>
        </authorList>
    </citation>
    <scope>NUCLEOTIDE SEQUENCE</scope>
</reference>
<protein>
    <submittedName>
        <fullName evidence="1">Uncharacterized protein</fullName>
    </submittedName>
</protein>
<evidence type="ECO:0000313" key="2">
    <source>
        <dbReference type="Proteomes" id="UP001459105"/>
    </source>
</evidence>
<dbReference type="EMBL" id="PP438412">
    <property type="protein sequence ID" value="XAI95449.1"/>
    <property type="molecule type" value="Genomic_DNA"/>
</dbReference>
<name>A0AAX4QGY6_9CAUD</name>
<dbReference type="Proteomes" id="UP001459105">
    <property type="component" value="Segment"/>
</dbReference>
<accession>A0AAX4QGY6</accession>
<organism evidence="1 2">
    <name type="scientific">Microcystis phage Mvi-JY20</name>
    <dbReference type="NCBI Taxonomy" id="3128146"/>
    <lineage>
        <taxon>Viruses</taxon>
        <taxon>Duplodnaviria</taxon>
        <taxon>Heunggongvirae</taxon>
        <taxon>Uroviricota</taxon>
        <taxon>Caudoviricetes</taxon>
    </lineage>
</organism>
<sequence>MPTNQANQTQTATPLYETGPYVYRLTNAPDEYDYAGTERYYGTDYEDGLMLVAIPNHIIVYNNQVGRYASGMYRCESPRIQVPKYYRRYTTVNRSGREVLTDVTEVDTEAIIAQASMDLDNREYNAVRIEWVWEDQD</sequence>